<comment type="caution">
    <text evidence="4">The sequence shown here is derived from an EMBL/GenBank/DDBJ whole genome shotgun (WGS) entry which is preliminary data.</text>
</comment>
<evidence type="ECO:0000313" key="5">
    <source>
        <dbReference type="Proteomes" id="UP000318582"/>
    </source>
</evidence>
<dbReference type="STRING" id="109895.A0A507DSQ2"/>
<dbReference type="GO" id="GO:0016787">
    <property type="term" value="F:hydrolase activity"/>
    <property type="evidence" value="ECO:0007669"/>
    <property type="project" value="UniProtKB-KW"/>
</dbReference>
<dbReference type="Pfam" id="PF00857">
    <property type="entry name" value="Isochorismatase"/>
    <property type="match status" value="1"/>
</dbReference>
<gene>
    <name evidence="4" type="ORF">PhCBS80983_g05757</name>
</gene>
<evidence type="ECO:0000256" key="1">
    <source>
        <dbReference type="ARBA" id="ARBA00006336"/>
    </source>
</evidence>
<name>A0A507DSQ2_9FUNG</name>
<dbReference type="Gene3D" id="3.40.50.850">
    <property type="entry name" value="Isochorismatase-like"/>
    <property type="match status" value="1"/>
</dbReference>
<dbReference type="PANTHER" id="PTHR43540:SF1">
    <property type="entry name" value="ISOCHORISMATASE HYDROLASE"/>
    <property type="match status" value="1"/>
</dbReference>
<keyword evidence="2" id="KW-0378">Hydrolase</keyword>
<comment type="similarity">
    <text evidence="1">Belongs to the isochorismatase family.</text>
</comment>
<proteinExistence type="inferred from homology"/>
<dbReference type="CDD" id="cd01014">
    <property type="entry name" value="nicotinamidase_related"/>
    <property type="match status" value="1"/>
</dbReference>
<feature type="domain" description="Isochorismatase-like" evidence="3">
    <location>
        <begin position="10"/>
        <end position="184"/>
    </location>
</feature>
<organism evidence="4 5">
    <name type="scientific">Powellomyces hirtus</name>
    <dbReference type="NCBI Taxonomy" id="109895"/>
    <lineage>
        <taxon>Eukaryota</taxon>
        <taxon>Fungi</taxon>
        <taxon>Fungi incertae sedis</taxon>
        <taxon>Chytridiomycota</taxon>
        <taxon>Chytridiomycota incertae sedis</taxon>
        <taxon>Chytridiomycetes</taxon>
        <taxon>Spizellomycetales</taxon>
        <taxon>Powellomycetaceae</taxon>
        <taxon>Powellomyces</taxon>
    </lineage>
</organism>
<dbReference type="EMBL" id="QEAQ01000139">
    <property type="protein sequence ID" value="TPX54779.1"/>
    <property type="molecule type" value="Genomic_DNA"/>
</dbReference>
<evidence type="ECO:0000256" key="2">
    <source>
        <dbReference type="ARBA" id="ARBA00022801"/>
    </source>
</evidence>
<dbReference type="InterPro" id="IPR036380">
    <property type="entry name" value="Isochorismatase-like_sf"/>
</dbReference>
<dbReference type="AlphaFoldDB" id="A0A507DSQ2"/>
<dbReference type="Proteomes" id="UP000318582">
    <property type="component" value="Unassembled WGS sequence"/>
</dbReference>
<dbReference type="PANTHER" id="PTHR43540">
    <property type="entry name" value="PEROXYUREIDOACRYLATE/UREIDOACRYLATE AMIDOHYDROLASE-RELATED"/>
    <property type="match status" value="1"/>
</dbReference>
<dbReference type="InterPro" id="IPR000868">
    <property type="entry name" value="Isochorismatase-like_dom"/>
</dbReference>
<protein>
    <recommendedName>
        <fullName evidence="3">Isochorismatase-like domain-containing protein</fullName>
    </recommendedName>
</protein>
<accession>A0A507DSQ2</accession>
<keyword evidence="5" id="KW-1185">Reference proteome</keyword>
<sequence length="190" mass="20386">MSSTKLPQTAALILIDIQEGFCHPTHWGTARNNPLAESHCAALLAAWRKTGRPVFHVQHTSTSASSPLRPGQPGCDFKKEVTPRDGEPVVTKTVNSAFIGTDLDAMLKKARVERLVIAGLTTDHCVSTTTRMAGNMGYKTILVQDACATFGKVGPSGKEHSAAEIHEIHITSLNQEFATVLATEVVLAMV</sequence>
<reference evidence="4 5" key="1">
    <citation type="journal article" date="2019" name="Sci. Rep.">
        <title>Comparative genomics of chytrid fungi reveal insights into the obligate biotrophic and pathogenic lifestyle of Synchytrium endobioticum.</title>
        <authorList>
            <person name="van de Vossenberg B.T.L.H."/>
            <person name="Warris S."/>
            <person name="Nguyen H.D.T."/>
            <person name="van Gent-Pelzer M.P.E."/>
            <person name="Joly D.L."/>
            <person name="van de Geest H.C."/>
            <person name="Bonants P.J.M."/>
            <person name="Smith D.S."/>
            <person name="Levesque C.A."/>
            <person name="van der Lee T.A.J."/>
        </authorList>
    </citation>
    <scope>NUCLEOTIDE SEQUENCE [LARGE SCALE GENOMIC DNA]</scope>
    <source>
        <strain evidence="4 5">CBS 809.83</strain>
    </source>
</reference>
<dbReference type="InterPro" id="IPR050272">
    <property type="entry name" value="Isochorismatase-like_hydrls"/>
</dbReference>
<evidence type="ECO:0000259" key="3">
    <source>
        <dbReference type="Pfam" id="PF00857"/>
    </source>
</evidence>
<dbReference type="SUPFAM" id="SSF52499">
    <property type="entry name" value="Isochorismatase-like hydrolases"/>
    <property type="match status" value="1"/>
</dbReference>
<evidence type="ECO:0000313" key="4">
    <source>
        <dbReference type="EMBL" id="TPX54779.1"/>
    </source>
</evidence>